<feature type="compositionally biased region" description="Low complexity" evidence="1">
    <location>
        <begin position="527"/>
        <end position="542"/>
    </location>
</feature>
<sequence>MGFGFDVESDSTLLELVTLGEGIHQLNVPATANLLSTPFRRIAALLAPLPLFSAHEEELITALLSGPKVPLYTALLVVLPSSTASLQSTAVVSNSAILGADTHIDIDAVPESLRRLVPVVSLVPEPAPPPAPRAPSEGDTDPEATDEREETADTIPVPAVDLGADAPPPPSPPAAALDVAPTARPPHQAHLHHGAETPPSRGNTYTPSVLQRALRSPSLSLLLPPPALAPGMRTSPRTDAAACFLQWWRTGGGDRYARAANINLFTESNLKVHFNVKTNLKLDGLRLGAPYPPIRANSLRSGPSRPSRRLLLHCGLPCRRTRPLPPSASTTRTPALRLLKTDLHDPLPLPSIFALVRDVVRAWTAPRFCALVLAVRRGAHTAHTRKTWSGGRGGGICYFGGAGGRGDAEGCGAEMGQEWAWGGGSGNQGGAGRGVRGGETGTGENGNRGGESGPDDEDLHTTRKTWGRLHGFHSFMYPSPFVDAYWPSSPASPHRILVLPSTRPLRLQLAAHRTPVQTRKRLLLAVSPSSAFPTASSSRSPSIRPPRRPSTCSVPYPGAEGGTDPCSWLGRGDLRRRGKVSGPTETEAGWGVAESNSGKMSTCCTLSRGRASLATTLSFPVRTRIFSKLVMWIYPSIHAVPHILTPQSTSRGSNTVLDPSLCPPTHICLVVDSTRSVLRRALLTLLREWCQLKKAVAISTRMDTAVAAASLAQP</sequence>
<gene>
    <name evidence="2" type="ORF">MSAN_00969000</name>
</gene>
<feature type="compositionally biased region" description="Acidic residues" evidence="1">
    <location>
        <begin position="138"/>
        <end position="152"/>
    </location>
</feature>
<dbReference type="EMBL" id="JACAZH010000006">
    <property type="protein sequence ID" value="KAF7367095.1"/>
    <property type="molecule type" value="Genomic_DNA"/>
</dbReference>
<dbReference type="AlphaFoldDB" id="A0A8H6YTY0"/>
<name>A0A8H6YTY0_9AGAR</name>
<feature type="compositionally biased region" description="Gly residues" evidence="1">
    <location>
        <begin position="423"/>
        <end position="452"/>
    </location>
</feature>
<organism evidence="2 3">
    <name type="scientific">Mycena sanguinolenta</name>
    <dbReference type="NCBI Taxonomy" id="230812"/>
    <lineage>
        <taxon>Eukaryota</taxon>
        <taxon>Fungi</taxon>
        <taxon>Dikarya</taxon>
        <taxon>Basidiomycota</taxon>
        <taxon>Agaricomycotina</taxon>
        <taxon>Agaricomycetes</taxon>
        <taxon>Agaricomycetidae</taxon>
        <taxon>Agaricales</taxon>
        <taxon>Marasmiineae</taxon>
        <taxon>Mycenaceae</taxon>
        <taxon>Mycena</taxon>
    </lineage>
</organism>
<keyword evidence="3" id="KW-1185">Reference proteome</keyword>
<proteinExistence type="predicted"/>
<feature type="region of interest" description="Disordered" evidence="1">
    <location>
        <begin position="423"/>
        <end position="461"/>
    </location>
</feature>
<reference evidence="2" key="1">
    <citation type="submission" date="2020-05" db="EMBL/GenBank/DDBJ databases">
        <title>Mycena genomes resolve the evolution of fungal bioluminescence.</title>
        <authorList>
            <person name="Tsai I.J."/>
        </authorList>
    </citation>
    <scope>NUCLEOTIDE SEQUENCE</scope>
    <source>
        <strain evidence="2">160909Yilan</strain>
    </source>
</reference>
<evidence type="ECO:0000313" key="2">
    <source>
        <dbReference type="EMBL" id="KAF7367095.1"/>
    </source>
</evidence>
<comment type="caution">
    <text evidence="2">The sequence shown here is derived from an EMBL/GenBank/DDBJ whole genome shotgun (WGS) entry which is preliminary data.</text>
</comment>
<evidence type="ECO:0000313" key="3">
    <source>
        <dbReference type="Proteomes" id="UP000623467"/>
    </source>
</evidence>
<protein>
    <submittedName>
        <fullName evidence="2">Uncharacterized protein</fullName>
    </submittedName>
</protein>
<evidence type="ECO:0000256" key="1">
    <source>
        <dbReference type="SAM" id="MobiDB-lite"/>
    </source>
</evidence>
<feature type="region of interest" description="Disordered" evidence="1">
    <location>
        <begin position="123"/>
        <end position="207"/>
    </location>
</feature>
<accession>A0A8H6YTY0</accession>
<dbReference type="Proteomes" id="UP000623467">
    <property type="component" value="Unassembled WGS sequence"/>
</dbReference>
<feature type="region of interest" description="Disordered" evidence="1">
    <location>
        <begin position="527"/>
        <end position="565"/>
    </location>
</feature>